<protein>
    <recommendedName>
        <fullName evidence="1">Thoeris anti-defense 2-like domain-containing protein</fullName>
    </recommendedName>
</protein>
<dbReference type="EMBL" id="FLYE01000001">
    <property type="protein sequence ID" value="SCA54833.1"/>
    <property type="molecule type" value="Genomic_DNA"/>
</dbReference>
<dbReference type="STRING" id="1867952.MTBPR1_10080"/>
<evidence type="ECO:0000259" key="1">
    <source>
        <dbReference type="Pfam" id="PF11195"/>
    </source>
</evidence>
<name>A0A1C3RC22_9PROT</name>
<accession>A0A1C3RC22</accession>
<dbReference type="RefSeq" id="WP_069185574.1">
    <property type="nucleotide sequence ID" value="NZ_FLYE01000001.1"/>
</dbReference>
<reference evidence="2 3" key="1">
    <citation type="submission" date="2016-07" db="EMBL/GenBank/DDBJ databases">
        <authorList>
            <person name="Lefevre C.T."/>
        </authorList>
    </citation>
    <scope>NUCLEOTIDE SEQUENCE [LARGE SCALE GENOMIC DNA]</scope>
    <source>
        <strain evidence="2">PR1</strain>
    </source>
</reference>
<dbReference type="AlphaFoldDB" id="A0A1C3RC22"/>
<keyword evidence="3" id="KW-1185">Reference proteome</keyword>
<dbReference type="Pfam" id="PF11195">
    <property type="entry name" value="Tad2-like"/>
    <property type="match status" value="1"/>
</dbReference>
<gene>
    <name evidence="2" type="ORF">MTBPR1_10080</name>
</gene>
<organism evidence="2 3">
    <name type="scientific">Candidatus Terasakiella magnetica</name>
    <dbReference type="NCBI Taxonomy" id="1867952"/>
    <lineage>
        <taxon>Bacteria</taxon>
        <taxon>Pseudomonadati</taxon>
        <taxon>Pseudomonadota</taxon>
        <taxon>Alphaproteobacteria</taxon>
        <taxon>Rhodospirillales</taxon>
        <taxon>Terasakiellaceae</taxon>
        <taxon>Terasakiella</taxon>
    </lineage>
</organism>
<dbReference type="InterPro" id="IPR021361">
    <property type="entry name" value="Tad2-like_dom"/>
</dbReference>
<proteinExistence type="predicted"/>
<feature type="domain" description="Thoeris anti-defense 2-like" evidence="1">
    <location>
        <begin position="8"/>
        <end position="116"/>
    </location>
</feature>
<sequence length="120" mass="14044">MHVNDLFDYETAIEHVEQGGHAARASWNRDFIRRKPAHIRKFVEDKYAFNRGKEYGPTMKWKFADSTPTMAAAADDPKNHNVKRFPSCLMKVQPGRSRQFGYLPTNEDTQAHDWILYERS</sequence>
<dbReference type="Proteomes" id="UP000231658">
    <property type="component" value="Unassembled WGS sequence"/>
</dbReference>
<evidence type="ECO:0000313" key="3">
    <source>
        <dbReference type="Proteomes" id="UP000231658"/>
    </source>
</evidence>
<evidence type="ECO:0000313" key="2">
    <source>
        <dbReference type="EMBL" id="SCA54833.1"/>
    </source>
</evidence>